<reference evidence="2" key="1">
    <citation type="submission" date="2014-04" db="EMBL/GenBank/DDBJ databases">
        <title>Evolutionary Origins and Diversification of the Mycorrhizal Mutualists.</title>
        <authorList>
            <consortium name="DOE Joint Genome Institute"/>
            <consortium name="Mycorrhizal Genomics Consortium"/>
            <person name="Kohler A."/>
            <person name="Kuo A."/>
            <person name="Nagy L.G."/>
            <person name="Floudas D."/>
            <person name="Copeland A."/>
            <person name="Barry K.W."/>
            <person name="Cichocki N."/>
            <person name="Veneault-Fourrey C."/>
            <person name="LaButti K."/>
            <person name="Lindquist E.A."/>
            <person name="Lipzen A."/>
            <person name="Lundell T."/>
            <person name="Morin E."/>
            <person name="Murat C."/>
            <person name="Riley R."/>
            <person name="Ohm R."/>
            <person name="Sun H."/>
            <person name="Tunlid A."/>
            <person name="Henrissat B."/>
            <person name="Grigoriev I.V."/>
            <person name="Hibbett D.S."/>
            <person name="Martin F."/>
        </authorList>
    </citation>
    <scope>NUCLEOTIDE SEQUENCE [LARGE SCALE GENOMIC DNA]</scope>
    <source>
        <strain evidence="2">FD-334 SS-4</strain>
    </source>
</reference>
<protein>
    <submittedName>
        <fullName evidence="1">Uncharacterized protein</fullName>
    </submittedName>
</protein>
<name>A0A0D2PDQ7_HYPSF</name>
<proteinExistence type="predicted"/>
<dbReference type="AlphaFoldDB" id="A0A0D2PDQ7"/>
<dbReference type="Proteomes" id="UP000054270">
    <property type="component" value="Unassembled WGS sequence"/>
</dbReference>
<accession>A0A0D2PDQ7</accession>
<sequence length="248" mass="27321">MPSRKLVTKSCPRLHAHHLMSCYDRLYRAAIASTDCDVASRPLPDLTLATQACCATAFYPATTACRPLHIPPSLLYDRVGRIALATTETQAYYCYHTAESRRFVTLTLPPSVVVRTALARSAARATLAVLSPDLFFTLRPRSFHARQLLFITLCTLWKTHSPSFSGPSPCSRANTSQTLISYSCTPTRRSQSGGEAFSRLIVYFSALPLPGLRFILRSLSTCVRPAHPIASISFACLSFSHVLISFFG</sequence>
<keyword evidence="2" id="KW-1185">Reference proteome</keyword>
<gene>
    <name evidence="1" type="ORF">HYPSUDRAFT_631436</name>
</gene>
<organism evidence="1 2">
    <name type="scientific">Hypholoma sublateritium (strain FD-334 SS-4)</name>
    <dbReference type="NCBI Taxonomy" id="945553"/>
    <lineage>
        <taxon>Eukaryota</taxon>
        <taxon>Fungi</taxon>
        <taxon>Dikarya</taxon>
        <taxon>Basidiomycota</taxon>
        <taxon>Agaricomycotina</taxon>
        <taxon>Agaricomycetes</taxon>
        <taxon>Agaricomycetidae</taxon>
        <taxon>Agaricales</taxon>
        <taxon>Agaricineae</taxon>
        <taxon>Strophariaceae</taxon>
        <taxon>Hypholoma</taxon>
    </lineage>
</organism>
<evidence type="ECO:0000313" key="2">
    <source>
        <dbReference type="Proteomes" id="UP000054270"/>
    </source>
</evidence>
<dbReference type="EMBL" id="KN817520">
    <property type="protein sequence ID" value="KJA28994.1"/>
    <property type="molecule type" value="Genomic_DNA"/>
</dbReference>
<evidence type="ECO:0000313" key="1">
    <source>
        <dbReference type="EMBL" id="KJA28994.1"/>
    </source>
</evidence>